<keyword evidence="9" id="KW-1185">Reference proteome</keyword>
<dbReference type="PANTHER" id="PTHR33992:SF1">
    <property type="entry name" value="RIBONUCLEASE P PROTEIN COMPONENT"/>
    <property type="match status" value="1"/>
</dbReference>
<organism evidence="8 9">
    <name type="scientific">Sarcina ventriculi</name>
    <name type="common">Clostridium ventriculi</name>
    <dbReference type="NCBI Taxonomy" id="1267"/>
    <lineage>
        <taxon>Bacteria</taxon>
        <taxon>Bacillati</taxon>
        <taxon>Bacillota</taxon>
        <taxon>Clostridia</taxon>
        <taxon>Eubacteriales</taxon>
        <taxon>Clostridiaceae</taxon>
        <taxon>Sarcina</taxon>
    </lineage>
</organism>
<evidence type="ECO:0000256" key="2">
    <source>
        <dbReference type="ARBA" id="ARBA00022722"/>
    </source>
</evidence>
<dbReference type="Gene3D" id="3.30.230.10">
    <property type="match status" value="1"/>
</dbReference>
<dbReference type="InterPro" id="IPR014721">
    <property type="entry name" value="Ribsml_uS5_D2-typ_fold_subgr"/>
</dbReference>
<comment type="caution">
    <text evidence="8">The sequence shown here is derived from an EMBL/GenBank/DDBJ whole genome shotgun (WGS) entry which is preliminary data.</text>
</comment>
<dbReference type="Pfam" id="PF00825">
    <property type="entry name" value="Ribonuclease_P"/>
    <property type="match status" value="1"/>
</dbReference>
<evidence type="ECO:0000256" key="3">
    <source>
        <dbReference type="ARBA" id="ARBA00022759"/>
    </source>
</evidence>
<evidence type="ECO:0000313" key="9">
    <source>
        <dbReference type="Proteomes" id="UP000095488"/>
    </source>
</evidence>
<evidence type="ECO:0000256" key="6">
    <source>
        <dbReference type="HAMAP-Rule" id="MF_00227"/>
    </source>
</evidence>
<dbReference type="EMBL" id="CYZR01000004">
    <property type="protein sequence ID" value="CUN94664.1"/>
    <property type="molecule type" value="Genomic_DNA"/>
</dbReference>
<sequence>MLEKIRKNNEFRLVYRRGKSISNELLVLYLFKNNKNRYEDKNLFNRIGISVSKKVGNSVVRSRSKRLILESYRLNCNDLIKGYDLVFIARGKIKDRPYKDVEKSLINLLKRAGLKNEKSISNNDKVL</sequence>
<proteinExistence type="inferred from homology"/>
<dbReference type="PANTHER" id="PTHR33992">
    <property type="entry name" value="RIBONUCLEASE P PROTEIN COMPONENT"/>
    <property type="match status" value="1"/>
</dbReference>
<dbReference type="HAMAP" id="MF_00227">
    <property type="entry name" value="RNase_P"/>
    <property type="match status" value="1"/>
</dbReference>
<keyword evidence="2 6" id="KW-0540">Nuclease</keyword>
<dbReference type="NCBIfam" id="TIGR00188">
    <property type="entry name" value="rnpA"/>
    <property type="match status" value="1"/>
</dbReference>
<comment type="function">
    <text evidence="6">RNaseP catalyzes the removal of the 5'-leader sequence from pre-tRNA to produce the mature 5'-terminus. It can also cleave other RNA substrates such as 4.5S RNA. The protein component plays an auxiliary but essential role in vivo by binding to the 5'-leader sequence and broadening the substrate specificity of the ribozyme.</text>
</comment>
<dbReference type="SUPFAM" id="SSF54211">
    <property type="entry name" value="Ribosomal protein S5 domain 2-like"/>
    <property type="match status" value="1"/>
</dbReference>
<dbReference type="EC" id="3.1.26.5" evidence="6 7"/>
<accession>A0ABM9UQN3</accession>
<evidence type="ECO:0000256" key="5">
    <source>
        <dbReference type="ARBA" id="ARBA00022884"/>
    </source>
</evidence>
<evidence type="ECO:0000256" key="4">
    <source>
        <dbReference type="ARBA" id="ARBA00022801"/>
    </source>
</evidence>
<comment type="subunit">
    <text evidence="6">Consists of a catalytic RNA component (M1 or rnpB) and a protein subunit.</text>
</comment>
<gene>
    <name evidence="6 8" type="primary">rnpA</name>
    <name evidence="8" type="ORF">ERS852473_01515</name>
</gene>
<dbReference type="GO" id="GO:0004526">
    <property type="term" value="F:ribonuclease P activity"/>
    <property type="evidence" value="ECO:0007669"/>
    <property type="project" value="UniProtKB-EC"/>
</dbReference>
<dbReference type="InterPro" id="IPR000100">
    <property type="entry name" value="RNase_P"/>
</dbReference>
<keyword evidence="5 6" id="KW-0694">RNA-binding</keyword>
<evidence type="ECO:0000313" key="8">
    <source>
        <dbReference type="EMBL" id="CUN94664.1"/>
    </source>
</evidence>
<evidence type="ECO:0000256" key="1">
    <source>
        <dbReference type="ARBA" id="ARBA00022694"/>
    </source>
</evidence>
<comment type="catalytic activity">
    <reaction evidence="6">
        <text>Endonucleolytic cleavage of RNA, removing 5'-extranucleotides from tRNA precursor.</text>
        <dbReference type="EC" id="3.1.26.5"/>
    </reaction>
</comment>
<dbReference type="RefSeq" id="WP_055259150.1">
    <property type="nucleotide sequence ID" value="NZ_BCMV01000001.1"/>
</dbReference>
<reference evidence="8 9" key="1">
    <citation type="submission" date="2015-09" db="EMBL/GenBank/DDBJ databases">
        <authorList>
            <consortium name="Pathogen Informatics"/>
        </authorList>
    </citation>
    <scope>NUCLEOTIDE SEQUENCE [LARGE SCALE GENOMIC DNA]</scope>
    <source>
        <strain evidence="8 9">2789STDY5834858</strain>
    </source>
</reference>
<keyword evidence="4 6" id="KW-0378">Hydrolase</keyword>
<keyword evidence="1 6" id="KW-0819">tRNA processing</keyword>
<keyword evidence="3 6" id="KW-0255">Endonuclease</keyword>
<protein>
    <recommendedName>
        <fullName evidence="6 7">Ribonuclease P protein component</fullName>
        <shortName evidence="6">RNase P protein</shortName>
        <shortName evidence="6">RNaseP protein</shortName>
        <ecNumber evidence="6 7">3.1.26.5</ecNumber>
    </recommendedName>
    <alternativeName>
        <fullName evidence="6">Protein C5</fullName>
    </alternativeName>
</protein>
<dbReference type="InterPro" id="IPR020568">
    <property type="entry name" value="Ribosomal_Su5_D2-typ_SF"/>
</dbReference>
<dbReference type="Proteomes" id="UP000095488">
    <property type="component" value="Unassembled WGS sequence"/>
</dbReference>
<name>A0ABM9UQN3_SARVE</name>
<comment type="similarity">
    <text evidence="6">Belongs to the RnpA family.</text>
</comment>
<evidence type="ECO:0000256" key="7">
    <source>
        <dbReference type="NCBIfam" id="TIGR00188"/>
    </source>
</evidence>